<protein>
    <submittedName>
        <fullName evidence="6">Type IV secretion system protein</fullName>
    </submittedName>
</protein>
<feature type="transmembrane region" description="Helical" evidence="5">
    <location>
        <begin position="273"/>
        <end position="291"/>
    </location>
</feature>
<sequence length="348" mass="37440">MGASVASNFHFYSRMFTELSNSLNTYVNDTAANIIGAITPVATTLLTIYVILWGWSMMRGVISEPITDGVGRIVRLAVIYGIALKIGYYNGFISDFLWNAPDEMANYLGGGDGESNAVFLDTLMSKMYDFGDTYYQKAQANTTLGVPNLGFLFMGYGIWAAGILATGYGAFLLALAKMGLAITLGIGPIFVLLIIFEPTKRFFDAWLGQTLNYVFLVMLTAAAIKLIMTILEKYLTSAMGVDVDPSLDKALPAIVFSIIGALVMVQMPSKASALGGGVAISTLGAVAFAYGKAKGGMSAMRPTNLRRSFNKARSDFRIARDAVRSTAGMPLAVYRKVTGANKNRVART</sequence>
<comment type="subcellular location">
    <subcellularLocation>
        <location evidence="1">Membrane</location>
        <topology evidence="1">Multi-pass membrane protein</topology>
    </subcellularLocation>
</comment>
<reference evidence="6" key="1">
    <citation type="submission" date="2021-11" db="EMBL/GenBank/DDBJ databases">
        <authorList>
            <person name="Denance N."/>
            <person name="Briand M."/>
            <person name="Dupas E."/>
            <person name="Durand K."/>
            <person name="Legendre B."/>
            <person name="Cunty A."/>
            <person name="Donnadieu C."/>
            <person name="Lopez Roques C."/>
            <person name="Cesbron S."/>
            <person name="Jacques M.A."/>
        </authorList>
    </citation>
    <scope>NUCLEOTIDE SEQUENCE</scope>
    <source>
        <strain evidence="6">CFBP8070</strain>
    </source>
</reference>
<keyword evidence="3 5" id="KW-1133">Transmembrane helix</keyword>
<feature type="transmembrane region" description="Helical" evidence="5">
    <location>
        <begin position="178"/>
        <end position="196"/>
    </location>
</feature>
<reference evidence="6" key="2">
    <citation type="journal article" date="2023" name="Commun. Biol.">
        <title>Suspicions of two bridgehead invasions of Xylella fastidiosa subsp. multiplex in France.</title>
        <authorList>
            <person name="Dupas E."/>
            <person name="Durand K."/>
            <person name="Rieux A."/>
            <person name="Briand M."/>
            <person name="Pruvost O."/>
            <person name="Cunty A."/>
            <person name="Denance N."/>
            <person name="Donnadieu C."/>
            <person name="Legendre B."/>
            <person name="Lopez-Roques C."/>
            <person name="Cesbron S."/>
            <person name="Ravigne V."/>
            <person name="Jacques M.A."/>
        </authorList>
    </citation>
    <scope>NUCLEOTIDE SEQUENCE</scope>
    <source>
        <strain evidence="6">CFBP8070</strain>
    </source>
</reference>
<evidence type="ECO:0000256" key="2">
    <source>
        <dbReference type="ARBA" id="ARBA00022692"/>
    </source>
</evidence>
<gene>
    <name evidence="6" type="ORF">LOK82_13495</name>
</gene>
<proteinExistence type="predicted"/>
<feature type="transmembrane region" description="Helical" evidence="5">
    <location>
        <begin position="31"/>
        <end position="52"/>
    </location>
</feature>
<evidence type="ECO:0000256" key="1">
    <source>
        <dbReference type="ARBA" id="ARBA00004141"/>
    </source>
</evidence>
<feature type="transmembrane region" description="Helical" evidence="5">
    <location>
        <begin position="151"/>
        <end position="171"/>
    </location>
</feature>
<dbReference type="Proteomes" id="UP001220702">
    <property type="component" value="Unassembled WGS sequence"/>
</dbReference>
<accession>A0AAW6HYB7</accession>
<keyword evidence="2 5" id="KW-0812">Transmembrane</keyword>
<feature type="transmembrane region" description="Helical" evidence="5">
    <location>
        <begin position="250"/>
        <end position="267"/>
    </location>
</feature>
<organism evidence="6 7">
    <name type="scientific">Xylella fastidiosa subsp. multiplex</name>
    <dbReference type="NCBI Taxonomy" id="644357"/>
    <lineage>
        <taxon>Bacteria</taxon>
        <taxon>Pseudomonadati</taxon>
        <taxon>Pseudomonadota</taxon>
        <taxon>Gammaproteobacteria</taxon>
        <taxon>Lysobacterales</taxon>
        <taxon>Lysobacteraceae</taxon>
        <taxon>Xylella</taxon>
    </lineage>
</organism>
<evidence type="ECO:0000256" key="4">
    <source>
        <dbReference type="ARBA" id="ARBA00023136"/>
    </source>
</evidence>
<evidence type="ECO:0000256" key="3">
    <source>
        <dbReference type="ARBA" id="ARBA00022989"/>
    </source>
</evidence>
<dbReference type="EMBL" id="JAJKGN010000003">
    <property type="protein sequence ID" value="MDC6409566.1"/>
    <property type="molecule type" value="Genomic_DNA"/>
</dbReference>
<feature type="transmembrane region" description="Helical" evidence="5">
    <location>
        <begin position="73"/>
        <end position="91"/>
    </location>
</feature>
<evidence type="ECO:0000313" key="6">
    <source>
        <dbReference type="EMBL" id="MDC6409566.1"/>
    </source>
</evidence>
<comment type="caution">
    <text evidence="6">The sequence shown here is derived from an EMBL/GenBank/DDBJ whole genome shotgun (WGS) entry which is preliminary data.</text>
</comment>
<dbReference type="GO" id="GO:0030255">
    <property type="term" value="P:protein secretion by the type IV secretion system"/>
    <property type="evidence" value="ECO:0007669"/>
    <property type="project" value="InterPro"/>
</dbReference>
<feature type="transmembrane region" description="Helical" evidence="5">
    <location>
        <begin position="211"/>
        <end position="230"/>
    </location>
</feature>
<evidence type="ECO:0000313" key="7">
    <source>
        <dbReference type="Proteomes" id="UP001220702"/>
    </source>
</evidence>
<dbReference type="GO" id="GO:0016020">
    <property type="term" value="C:membrane"/>
    <property type="evidence" value="ECO:0007669"/>
    <property type="project" value="UniProtKB-SubCell"/>
</dbReference>
<dbReference type="InterPro" id="IPR007688">
    <property type="entry name" value="Conjugal_tfr_TrbL/VirB6"/>
</dbReference>
<keyword evidence="4 5" id="KW-0472">Membrane</keyword>
<dbReference type="AlphaFoldDB" id="A0AAW6HYB7"/>
<dbReference type="RefSeq" id="WP_154415109.1">
    <property type="nucleotide sequence ID" value="NZ_CP136976.1"/>
</dbReference>
<name>A0AAW6HYB7_XYLFS</name>
<dbReference type="Pfam" id="PF04610">
    <property type="entry name" value="TrbL"/>
    <property type="match status" value="1"/>
</dbReference>
<evidence type="ECO:0000256" key="5">
    <source>
        <dbReference type="SAM" id="Phobius"/>
    </source>
</evidence>